<dbReference type="PRINTS" id="PR00368">
    <property type="entry name" value="FADPNR"/>
</dbReference>
<accession>A0ABY8B748</accession>
<proteinExistence type="predicted"/>
<feature type="domain" description="FAD/NAD(P)-binding" evidence="2">
    <location>
        <begin position="5"/>
        <end position="298"/>
    </location>
</feature>
<dbReference type="InterPro" id="IPR036188">
    <property type="entry name" value="FAD/NAD-bd_sf"/>
</dbReference>
<dbReference type="PRINTS" id="PR00469">
    <property type="entry name" value="PNDRDTASEII"/>
</dbReference>
<dbReference type="Gene3D" id="3.50.50.60">
    <property type="entry name" value="FAD/NAD(P)-binding domain"/>
    <property type="match status" value="2"/>
</dbReference>
<name>A0ABY8B748_9BURK</name>
<dbReference type="InterPro" id="IPR017224">
    <property type="entry name" value="Opine_Oxase_asu/HCN_bsu"/>
</dbReference>
<evidence type="ECO:0000313" key="3">
    <source>
        <dbReference type="EMBL" id="WEF30823.1"/>
    </source>
</evidence>
<protein>
    <submittedName>
        <fullName evidence="3">FAD/NAD(P)-binding oxidoreductase</fullName>
    </submittedName>
</protein>
<dbReference type="SUPFAM" id="SSF51905">
    <property type="entry name" value="FAD/NAD(P)-binding domain"/>
    <property type="match status" value="1"/>
</dbReference>
<dbReference type="Pfam" id="PF07992">
    <property type="entry name" value="Pyr_redox_2"/>
    <property type="match status" value="1"/>
</dbReference>
<dbReference type="RefSeq" id="WP_277413615.1">
    <property type="nucleotide sequence ID" value="NZ_CP119083.1"/>
</dbReference>
<gene>
    <name evidence="3" type="ORF">PX653_15215</name>
</gene>
<dbReference type="PIRSF" id="PIRSF037495">
    <property type="entry name" value="Opine_OX_OoxA/HcnB"/>
    <property type="match status" value="1"/>
</dbReference>
<dbReference type="PANTHER" id="PTHR42949:SF3">
    <property type="entry name" value="ANAEROBIC GLYCEROL-3-PHOSPHATE DEHYDROGENASE SUBUNIT B"/>
    <property type="match status" value="1"/>
</dbReference>
<organism evidence="3 4">
    <name type="scientific">Pseudoduganella chitinolytica</name>
    <dbReference type="NCBI Taxonomy" id="34070"/>
    <lineage>
        <taxon>Bacteria</taxon>
        <taxon>Pseudomonadati</taxon>
        <taxon>Pseudomonadota</taxon>
        <taxon>Betaproteobacteria</taxon>
        <taxon>Burkholderiales</taxon>
        <taxon>Oxalobacteraceae</taxon>
        <taxon>Telluria group</taxon>
        <taxon>Pseudoduganella</taxon>
    </lineage>
</organism>
<evidence type="ECO:0000259" key="2">
    <source>
        <dbReference type="Pfam" id="PF07992"/>
    </source>
</evidence>
<keyword evidence="1" id="KW-0560">Oxidoreductase</keyword>
<dbReference type="InterPro" id="IPR023753">
    <property type="entry name" value="FAD/NAD-binding_dom"/>
</dbReference>
<dbReference type="InterPro" id="IPR051691">
    <property type="entry name" value="Metab_Enz_Cyan_OpOx_G3PDH"/>
</dbReference>
<reference evidence="3 4" key="1">
    <citation type="submission" date="2023-02" db="EMBL/GenBank/DDBJ databases">
        <title>Gemone sequence of Telluria chitinolytica ACM 3522T.</title>
        <authorList>
            <person name="Frediansyah A."/>
            <person name="Miess H."/>
            <person name="Gross H."/>
        </authorList>
    </citation>
    <scope>NUCLEOTIDE SEQUENCE [LARGE SCALE GENOMIC DNA]</scope>
    <source>
        <strain evidence="3 4">ACM 3522</strain>
    </source>
</reference>
<dbReference type="InterPro" id="IPR041854">
    <property type="entry name" value="BFD-like_2Fe2S-bd_dom_sf"/>
</dbReference>
<evidence type="ECO:0000256" key="1">
    <source>
        <dbReference type="ARBA" id="ARBA00023002"/>
    </source>
</evidence>
<keyword evidence="4" id="KW-1185">Reference proteome</keyword>
<dbReference type="Proteomes" id="UP001216510">
    <property type="component" value="Chromosome"/>
</dbReference>
<dbReference type="PANTHER" id="PTHR42949">
    <property type="entry name" value="ANAEROBIC GLYCEROL-3-PHOSPHATE DEHYDROGENASE SUBUNIT B"/>
    <property type="match status" value="1"/>
</dbReference>
<evidence type="ECO:0000313" key="4">
    <source>
        <dbReference type="Proteomes" id="UP001216510"/>
    </source>
</evidence>
<dbReference type="EMBL" id="CP119083">
    <property type="protein sequence ID" value="WEF30823.1"/>
    <property type="molecule type" value="Genomic_DNA"/>
</dbReference>
<dbReference type="Gene3D" id="1.10.10.1100">
    <property type="entry name" value="BFD-like [2Fe-2S]-binding domain"/>
    <property type="match status" value="1"/>
</dbReference>
<sequence length="415" mass="43162">MNRTVHIVGSGPAGLAAAQAAVAAGARVVLIDDNRSPGGQVWRGGPGAWNAPAADSLWHGLQNHPLFTHVRNAQVVGSVDAHTLLLETDAGGSRIGFERLILCTGAREVFVPFPGWTLPGVTGAGGLQALVKEGMPVRGRRVVVAGSGPLLLASAATALAAGAQVVAIVEHQPRAALARFGLGLALRHRGKLRQATGLLARLRRVPYLTDALVVEAKGDDAIRSVIVATGRGRTEYECDFLGTGFGLAANTELGQSFGCAVEHGALRVDKRQQTSVPHIHAAGECTGIGGVDKALAEGRVAALAALDQAPSRHDLRALRQARQFAHLLARHFAPRPALQALCQPGTIVCRCEDVTAAELRPYGTWREAKLATRVGMGPCQGSTCAAACELLFGWAPPPARIPILPASGATLASIE</sequence>